<dbReference type="AlphaFoldDB" id="A0A8H3QZR2"/>
<evidence type="ECO:0000313" key="1">
    <source>
        <dbReference type="EMBL" id="GES98016.1"/>
    </source>
</evidence>
<accession>A0A8H3QZR2</accession>
<comment type="caution">
    <text evidence="1">The sequence shown here is derived from an EMBL/GenBank/DDBJ whole genome shotgun (WGS) entry which is preliminary data.</text>
</comment>
<protein>
    <submittedName>
        <fullName evidence="1">Uncharacterized protein</fullName>
    </submittedName>
</protein>
<sequence>MLYTDKQSQKKKSHELPFLDKRLPGIQHFSDNRTFRVLRCLSAQFKSLSNKKKETVIKLRVLVRNFEIWE</sequence>
<dbReference type="EMBL" id="BLAL01000262">
    <property type="protein sequence ID" value="GES98016.1"/>
    <property type="molecule type" value="Genomic_DNA"/>
</dbReference>
<organism evidence="1 2">
    <name type="scientific">Rhizophagus clarus</name>
    <dbReference type="NCBI Taxonomy" id="94130"/>
    <lineage>
        <taxon>Eukaryota</taxon>
        <taxon>Fungi</taxon>
        <taxon>Fungi incertae sedis</taxon>
        <taxon>Mucoromycota</taxon>
        <taxon>Glomeromycotina</taxon>
        <taxon>Glomeromycetes</taxon>
        <taxon>Glomerales</taxon>
        <taxon>Glomeraceae</taxon>
        <taxon>Rhizophagus</taxon>
    </lineage>
</organism>
<gene>
    <name evidence="1" type="ORF">RCL2_002457600</name>
</gene>
<name>A0A8H3QZR2_9GLOM</name>
<reference evidence="1" key="1">
    <citation type="submission" date="2019-10" db="EMBL/GenBank/DDBJ databases">
        <title>Conservation and host-specific expression of non-tandemly repeated heterogenous ribosome RNA gene in arbuscular mycorrhizal fungi.</title>
        <authorList>
            <person name="Maeda T."/>
            <person name="Kobayashi Y."/>
            <person name="Nakagawa T."/>
            <person name="Ezawa T."/>
            <person name="Yamaguchi K."/>
            <person name="Bino T."/>
            <person name="Nishimoto Y."/>
            <person name="Shigenobu S."/>
            <person name="Kawaguchi M."/>
        </authorList>
    </citation>
    <scope>NUCLEOTIDE SEQUENCE</scope>
    <source>
        <strain evidence="1">HR1</strain>
    </source>
</reference>
<proteinExistence type="predicted"/>
<dbReference type="Proteomes" id="UP000615446">
    <property type="component" value="Unassembled WGS sequence"/>
</dbReference>
<evidence type="ECO:0000313" key="2">
    <source>
        <dbReference type="Proteomes" id="UP000615446"/>
    </source>
</evidence>